<dbReference type="Gene3D" id="3.30.420.240">
    <property type="match status" value="1"/>
</dbReference>
<dbReference type="EMBL" id="LR796733">
    <property type="protein sequence ID" value="CAB4162169.1"/>
    <property type="molecule type" value="Genomic_DNA"/>
</dbReference>
<proteinExistence type="predicted"/>
<organism evidence="1">
    <name type="scientific">uncultured Caudovirales phage</name>
    <dbReference type="NCBI Taxonomy" id="2100421"/>
    <lineage>
        <taxon>Viruses</taxon>
        <taxon>Duplodnaviria</taxon>
        <taxon>Heunggongvirae</taxon>
        <taxon>Uroviricota</taxon>
        <taxon>Caudoviricetes</taxon>
        <taxon>Peduoviridae</taxon>
        <taxon>Maltschvirus</taxon>
        <taxon>Maltschvirus maltsch</taxon>
    </lineage>
</organism>
<evidence type="ECO:0000313" key="1">
    <source>
        <dbReference type="EMBL" id="CAB4162169.1"/>
    </source>
</evidence>
<gene>
    <name evidence="1" type="ORF">UFOVP778_32</name>
</gene>
<dbReference type="InterPro" id="IPR027417">
    <property type="entry name" value="P-loop_NTPase"/>
</dbReference>
<protein>
    <submittedName>
        <fullName evidence="1">Terminase-like family</fullName>
    </submittedName>
</protein>
<name>A0A6J5NS18_9CAUD</name>
<reference evidence="1" key="1">
    <citation type="submission" date="2020-04" db="EMBL/GenBank/DDBJ databases">
        <authorList>
            <person name="Chiriac C."/>
            <person name="Salcher M."/>
            <person name="Ghai R."/>
            <person name="Kavagutti S V."/>
        </authorList>
    </citation>
    <scope>NUCLEOTIDE SEQUENCE</scope>
</reference>
<sequence>MTKQITYIEPQVGYQQIALSSKADIVIGGAAAFVGKTFALLLDPLRHVTVAGFGGVIFRRTSVQIRNEGGLWDTSVKLYPLLNAEPRESSLDWKFPSGAKISFRHLEFEKNKYDWQGAQIPFLGFDELTHFTESMFFYLLSRNRSGCGVKPYVRATCNPDPESWVYKLISWWIDPETGFPILERRGVVRYFIKYGANYIWGDSYDEVYDKAEHIIKPMMEDSGLKKEDFIKSITFVSGSIYDNKMGLQNDPSYPGNLLSQDEDTRRQLLEGRWKISNSPMDIYEHDVFMGLFENLKGVTNQGKYITADIAMKGSNKLVVGYWEGMELCDIELMDKSDGKQVIELISNMAKRYSVENRYICYDADGVGSYVDGFIRGAVPFNGGAAALAVKDEASGRLIKENYFNLKTQCYYRSGGRVSDGQMKINKKVADKMYDNQMTIRQRFMYERKAIKRDKADNDGKLRIIGKDEMKVKLNGDSPDLLDMFMMREIFELKPKMVFAYGND</sequence>
<dbReference type="Pfam" id="PF03237">
    <property type="entry name" value="Terminase_6N"/>
    <property type="match status" value="1"/>
</dbReference>
<dbReference type="Gene3D" id="3.40.50.300">
    <property type="entry name" value="P-loop containing nucleotide triphosphate hydrolases"/>
    <property type="match status" value="1"/>
</dbReference>
<accession>A0A6J5NS18</accession>